<comment type="similarity">
    <text evidence="2">Belongs to the plant rapid alkalinization factor (RALF) family.</text>
</comment>
<evidence type="ECO:0000256" key="5">
    <source>
        <dbReference type="ARBA" id="ARBA00022729"/>
    </source>
</evidence>
<dbReference type="Proteomes" id="UP001642487">
    <property type="component" value="Chromosome 3"/>
</dbReference>
<keyword evidence="3" id="KW-0964">Secreted</keyword>
<evidence type="ECO:0000256" key="3">
    <source>
        <dbReference type="ARBA" id="ARBA00022525"/>
    </source>
</evidence>
<evidence type="ECO:0000313" key="9">
    <source>
        <dbReference type="Proteomes" id="UP001642487"/>
    </source>
</evidence>
<evidence type="ECO:0000256" key="7">
    <source>
        <dbReference type="SAM" id="SignalP"/>
    </source>
</evidence>
<evidence type="ECO:0008006" key="10">
    <source>
        <dbReference type="Google" id="ProtNLM"/>
    </source>
</evidence>
<dbReference type="EMBL" id="OZ021737">
    <property type="protein sequence ID" value="CAK9318401.1"/>
    <property type="molecule type" value="Genomic_DNA"/>
</dbReference>
<comment type="subcellular location">
    <subcellularLocation>
        <location evidence="1">Secreted</location>
    </subcellularLocation>
</comment>
<evidence type="ECO:0000256" key="6">
    <source>
        <dbReference type="ARBA" id="ARBA00023157"/>
    </source>
</evidence>
<keyword evidence="4" id="KW-0372">Hormone</keyword>
<organism evidence="8 9">
    <name type="scientific">Citrullus colocynthis</name>
    <name type="common">colocynth</name>
    <dbReference type="NCBI Taxonomy" id="252529"/>
    <lineage>
        <taxon>Eukaryota</taxon>
        <taxon>Viridiplantae</taxon>
        <taxon>Streptophyta</taxon>
        <taxon>Embryophyta</taxon>
        <taxon>Tracheophyta</taxon>
        <taxon>Spermatophyta</taxon>
        <taxon>Magnoliopsida</taxon>
        <taxon>eudicotyledons</taxon>
        <taxon>Gunneridae</taxon>
        <taxon>Pentapetalae</taxon>
        <taxon>rosids</taxon>
        <taxon>fabids</taxon>
        <taxon>Cucurbitales</taxon>
        <taxon>Cucurbitaceae</taxon>
        <taxon>Benincaseae</taxon>
        <taxon>Citrullus</taxon>
    </lineage>
</organism>
<accession>A0ABP0YFP5</accession>
<evidence type="ECO:0000313" key="8">
    <source>
        <dbReference type="EMBL" id="CAK9318401.1"/>
    </source>
</evidence>
<name>A0ABP0YFP5_9ROSI</name>
<evidence type="ECO:0000256" key="4">
    <source>
        <dbReference type="ARBA" id="ARBA00022702"/>
    </source>
</evidence>
<dbReference type="PANTHER" id="PTHR33136:SF4">
    <property type="entry name" value="PROTEIN RALF-LIKE 32"/>
    <property type="match status" value="1"/>
</dbReference>
<sequence length="111" mass="12278">MKGSFSHQSLVLGLLYLLIFSNIVVIAIDSLTSPCNGSIAECYEGEEMLMESEISRRFLEQKTKHISYDVLIKDKPTCSKGAGKPYGKNCKSSEANPYDRGCGGIYNRCKT</sequence>
<gene>
    <name evidence="8" type="ORF">CITCOLO1_LOCUS10365</name>
</gene>
<evidence type="ECO:0000256" key="1">
    <source>
        <dbReference type="ARBA" id="ARBA00004613"/>
    </source>
</evidence>
<dbReference type="InterPro" id="IPR008801">
    <property type="entry name" value="RALF"/>
</dbReference>
<keyword evidence="6" id="KW-1015">Disulfide bond</keyword>
<keyword evidence="9" id="KW-1185">Reference proteome</keyword>
<dbReference type="Pfam" id="PF05498">
    <property type="entry name" value="RALF"/>
    <property type="match status" value="1"/>
</dbReference>
<proteinExistence type="inferred from homology"/>
<protein>
    <recommendedName>
        <fullName evidence="10">Rapid ALkalinization Factor</fullName>
    </recommendedName>
</protein>
<keyword evidence="5 7" id="KW-0732">Signal</keyword>
<evidence type="ECO:0000256" key="2">
    <source>
        <dbReference type="ARBA" id="ARBA00009178"/>
    </source>
</evidence>
<dbReference type="PANTHER" id="PTHR33136">
    <property type="entry name" value="RAPID ALKALINIZATION FACTOR-LIKE"/>
    <property type="match status" value="1"/>
</dbReference>
<feature type="chain" id="PRO_5047440131" description="Rapid ALkalinization Factor" evidence="7">
    <location>
        <begin position="28"/>
        <end position="111"/>
    </location>
</feature>
<feature type="signal peptide" evidence="7">
    <location>
        <begin position="1"/>
        <end position="27"/>
    </location>
</feature>
<reference evidence="8 9" key="1">
    <citation type="submission" date="2024-03" db="EMBL/GenBank/DDBJ databases">
        <authorList>
            <person name="Gkanogiannis A."/>
            <person name="Becerra Lopez-Lavalle L."/>
        </authorList>
    </citation>
    <scope>NUCLEOTIDE SEQUENCE [LARGE SCALE GENOMIC DNA]</scope>
</reference>